<reference evidence="1" key="1">
    <citation type="journal article" date="2020" name="Stud. Mycol.">
        <title>101 Dothideomycetes genomes: a test case for predicting lifestyles and emergence of pathogens.</title>
        <authorList>
            <person name="Haridas S."/>
            <person name="Albert R."/>
            <person name="Binder M."/>
            <person name="Bloem J."/>
            <person name="Labutti K."/>
            <person name="Salamov A."/>
            <person name="Andreopoulos B."/>
            <person name="Baker S."/>
            <person name="Barry K."/>
            <person name="Bills G."/>
            <person name="Bluhm B."/>
            <person name="Cannon C."/>
            <person name="Castanera R."/>
            <person name="Culley D."/>
            <person name="Daum C."/>
            <person name="Ezra D."/>
            <person name="Gonzalez J."/>
            <person name="Henrissat B."/>
            <person name="Kuo A."/>
            <person name="Liang C."/>
            <person name="Lipzen A."/>
            <person name="Lutzoni F."/>
            <person name="Magnuson J."/>
            <person name="Mondo S."/>
            <person name="Nolan M."/>
            <person name="Ohm R."/>
            <person name="Pangilinan J."/>
            <person name="Park H.-J."/>
            <person name="Ramirez L."/>
            <person name="Alfaro M."/>
            <person name="Sun H."/>
            <person name="Tritt A."/>
            <person name="Yoshinaga Y."/>
            <person name="Zwiers L.-H."/>
            <person name="Turgeon B."/>
            <person name="Goodwin S."/>
            <person name="Spatafora J."/>
            <person name="Crous P."/>
            <person name="Grigoriev I."/>
        </authorList>
    </citation>
    <scope>NUCLEOTIDE SEQUENCE</scope>
    <source>
        <strain evidence="1">ATCC 200398</strain>
    </source>
</reference>
<evidence type="ECO:0000313" key="1">
    <source>
        <dbReference type="EMBL" id="KAF2478377.1"/>
    </source>
</evidence>
<organism evidence="1 2">
    <name type="scientific">Lindgomyces ingoldianus</name>
    <dbReference type="NCBI Taxonomy" id="673940"/>
    <lineage>
        <taxon>Eukaryota</taxon>
        <taxon>Fungi</taxon>
        <taxon>Dikarya</taxon>
        <taxon>Ascomycota</taxon>
        <taxon>Pezizomycotina</taxon>
        <taxon>Dothideomycetes</taxon>
        <taxon>Pleosporomycetidae</taxon>
        <taxon>Pleosporales</taxon>
        <taxon>Lindgomycetaceae</taxon>
        <taxon>Lindgomyces</taxon>
    </lineage>
</organism>
<comment type="caution">
    <text evidence="1">The sequence shown here is derived from an EMBL/GenBank/DDBJ whole genome shotgun (WGS) entry which is preliminary data.</text>
</comment>
<accession>A0ACB6RIN8</accession>
<evidence type="ECO:0000313" key="2">
    <source>
        <dbReference type="Proteomes" id="UP000799755"/>
    </source>
</evidence>
<keyword evidence="2" id="KW-1185">Reference proteome</keyword>
<proteinExistence type="predicted"/>
<sequence>MRSGWGANKDCGLMEGERTRAPGVSDKAMTAEKAGIIYRQDRCSAGTRQEMLTGLRGLDSAHWKTSKKESKVSGHRVTVVNLNFSLTSDAVISVDGVYGYVGEHVLSLILIKKAKELLDKEYFSVQRQYGLVRDAGFFMHGALDGGETVCKVNYPDNQEGQYWRMLIQRLSRNYITRKIPPPMQKAAYPRSRDVGPVKLSSLQSEVREPNMGLDINKIEEAWLK</sequence>
<gene>
    <name evidence="1" type="ORF">BDR25DRAFT_348636</name>
</gene>
<dbReference type="EMBL" id="MU003492">
    <property type="protein sequence ID" value="KAF2478377.1"/>
    <property type="molecule type" value="Genomic_DNA"/>
</dbReference>
<dbReference type="Proteomes" id="UP000799755">
    <property type="component" value="Unassembled WGS sequence"/>
</dbReference>
<name>A0ACB6RIN8_9PLEO</name>
<protein>
    <submittedName>
        <fullName evidence="1">Uncharacterized protein</fullName>
    </submittedName>
</protein>